<sequence length="39" mass="4514">MNPDISRERENASFNLEILTNILDGGAEKTRRRREIGQL</sequence>
<reference evidence="1" key="2">
    <citation type="submission" date="2025-09" db="UniProtKB">
        <authorList>
            <consortium name="Ensembl"/>
        </authorList>
    </citation>
    <scope>IDENTIFICATION</scope>
</reference>
<protein>
    <submittedName>
        <fullName evidence="1">Uncharacterized protein</fullName>
    </submittedName>
</protein>
<dbReference type="AlphaFoldDB" id="A0A671NG25"/>
<keyword evidence="2" id="KW-1185">Reference proteome</keyword>
<organism evidence="1 2">
    <name type="scientific">Sinocyclocheilus anshuiensis</name>
    <dbReference type="NCBI Taxonomy" id="1608454"/>
    <lineage>
        <taxon>Eukaryota</taxon>
        <taxon>Metazoa</taxon>
        <taxon>Chordata</taxon>
        <taxon>Craniata</taxon>
        <taxon>Vertebrata</taxon>
        <taxon>Euteleostomi</taxon>
        <taxon>Actinopterygii</taxon>
        <taxon>Neopterygii</taxon>
        <taxon>Teleostei</taxon>
        <taxon>Ostariophysi</taxon>
        <taxon>Cypriniformes</taxon>
        <taxon>Cyprinidae</taxon>
        <taxon>Cyprininae</taxon>
        <taxon>Sinocyclocheilus</taxon>
    </lineage>
</organism>
<dbReference type="Ensembl" id="ENSSANT00000047881.1">
    <property type="protein sequence ID" value="ENSSANP00000045023.1"/>
    <property type="gene ID" value="ENSSANG00000022726.1"/>
</dbReference>
<evidence type="ECO:0000313" key="2">
    <source>
        <dbReference type="Proteomes" id="UP000472260"/>
    </source>
</evidence>
<proteinExistence type="predicted"/>
<reference evidence="1" key="1">
    <citation type="submission" date="2025-08" db="UniProtKB">
        <authorList>
            <consortium name="Ensembl"/>
        </authorList>
    </citation>
    <scope>IDENTIFICATION</scope>
</reference>
<name>A0A671NG25_9TELE</name>
<accession>A0A671NG25</accession>
<evidence type="ECO:0000313" key="1">
    <source>
        <dbReference type="Ensembl" id="ENSSANP00000045023.1"/>
    </source>
</evidence>
<dbReference type="Proteomes" id="UP000472260">
    <property type="component" value="Unassembled WGS sequence"/>
</dbReference>